<dbReference type="FunFam" id="3.40.50.300:FF:001122">
    <property type="entry name" value="AAA-ATPase ASD, mitochondrial"/>
    <property type="match status" value="1"/>
</dbReference>
<feature type="domain" description="AAA+ ATPase" evidence="10">
    <location>
        <begin position="238"/>
        <end position="397"/>
    </location>
</feature>
<dbReference type="InterPro" id="IPR058017">
    <property type="entry name" value="At3g28540-like_C"/>
</dbReference>
<dbReference type="AlphaFoldDB" id="A0AAU9RLR5"/>
<evidence type="ECO:0000259" key="10">
    <source>
        <dbReference type="SMART" id="SM00382"/>
    </source>
</evidence>
<reference evidence="11 12" key="1">
    <citation type="submission" date="2022-03" db="EMBL/GenBank/DDBJ databases">
        <authorList>
            <person name="Nunn A."/>
            <person name="Chopra R."/>
            <person name="Nunn A."/>
            <person name="Contreras Garrido A."/>
        </authorList>
    </citation>
    <scope>NUCLEOTIDE SEQUENCE [LARGE SCALE GENOMIC DNA]</scope>
</reference>
<comment type="similarity">
    <text evidence="2">Belongs to the AAA ATPase family. BCS1 subfamily.</text>
</comment>
<dbReference type="InterPro" id="IPR027417">
    <property type="entry name" value="P-loop_NTPase"/>
</dbReference>
<protein>
    <recommendedName>
        <fullName evidence="10">AAA+ ATPase domain-containing protein</fullName>
    </recommendedName>
</protein>
<dbReference type="InterPro" id="IPR050747">
    <property type="entry name" value="Mitochondrial_chaperone_BCS1"/>
</dbReference>
<evidence type="ECO:0000256" key="6">
    <source>
        <dbReference type="ARBA" id="ARBA00022842"/>
    </source>
</evidence>
<keyword evidence="9" id="KW-0472">Membrane</keyword>
<evidence type="ECO:0000256" key="2">
    <source>
        <dbReference type="ARBA" id="ARBA00007448"/>
    </source>
</evidence>
<dbReference type="InterPro" id="IPR025753">
    <property type="entry name" value="AAA_N_dom"/>
</dbReference>
<gene>
    <name evidence="11" type="ORF">TAV2_LOCUS6022</name>
</gene>
<feature type="compositionally biased region" description="Basic residues" evidence="8">
    <location>
        <begin position="476"/>
        <end position="486"/>
    </location>
</feature>
<dbReference type="InterPro" id="IPR003593">
    <property type="entry name" value="AAA+_ATPase"/>
</dbReference>
<accession>A0AAU9RLR5</accession>
<dbReference type="Pfam" id="PF25568">
    <property type="entry name" value="AAA_lid_At3g28540"/>
    <property type="match status" value="1"/>
</dbReference>
<comment type="cofactor">
    <cofactor evidence="1">
        <name>Mg(2+)</name>
        <dbReference type="ChEBI" id="CHEBI:18420"/>
    </cofactor>
</comment>
<dbReference type="GO" id="GO:0016887">
    <property type="term" value="F:ATP hydrolysis activity"/>
    <property type="evidence" value="ECO:0007669"/>
    <property type="project" value="InterPro"/>
</dbReference>
<proteinExistence type="inferred from homology"/>
<evidence type="ECO:0000256" key="8">
    <source>
        <dbReference type="SAM" id="MobiDB-lite"/>
    </source>
</evidence>
<evidence type="ECO:0000256" key="3">
    <source>
        <dbReference type="ARBA" id="ARBA00022741"/>
    </source>
</evidence>
<keyword evidence="6" id="KW-0460">Magnesium</keyword>
<keyword evidence="9" id="KW-0812">Transmembrane</keyword>
<name>A0AAU9RLR5_THLAR</name>
<dbReference type="Pfam" id="PF00004">
    <property type="entry name" value="AAA"/>
    <property type="match status" value="1"/>
</dbReference>
<comment type="catalytic activity">
    <reaction evidence="7">
        <text>ATP + H2O = ADP + phosphate + H(+)</text>
        <dbReference type="Rhea" id="RHEA:13065"/>
        <dbReference type="ChEBI" id="CHEBI:15377"/>
        <dbReference type="ChEBI" id="CHEBI:15378"/>
        <dbReference type="ChEBI" id="CHEBI:30616"/>
        <dbReference type="ChEBI" id="CHEBI:43474"/>
        <dbReference type="ChEBI" id="CHEBI:456216"/>
    </reaction>
</comment>
<feature type="transmembrane region" description="Helical" evidence="9">
    <location>
        <begin position="6"/>
        <end position="25"/>
    </location>
</feature>
<sequence length="515" mass="59678">MLETAALWGFTGSTMTSLMFFWAMYKQFFPYHLRATMERYVLKLMVWVSNSVHVKFNEYTGEGLKRSEAHDSIRNYLSSKSTASAKRLKANETQNSKSLVLSLDDHEVIEDVFDGVKVKWSSSVTKSEKKSGSNDERRYLTLSFQNRHREMITKTYLDHVLREGKEIGLKNRERKLYTNNKNMWSAWREGLTWCSVPFNHPATFETLAMDPQKKEGIKKDLIKFSKGESYYKKVGKPWKRGYLLFGPPGTGKSTMISAMANFLEYDVYDLELTTVIDNSDLKRLLLDTKGKSIIVIEDIDCSLGLTGQKRKKKEEEEEEEEDEGEEERKRKVERLLHEDRDRSKVTLSGLLNAIDGLWSACSDEKIMVFTTNFVDKLDPALIRRGRMDNHIEMAYCRFEAFKVLAKNYLEVESHDLYGEIERLLEETDMTPADVAENLMPKSEEEDADVCLKRLVESLEEEKEKARKLAEEEEKKKANKKVKKKNKKPEEAEIDETLSDVNVAKHVIEAIMLARK</sequence>
<dbReference type="Gene3D" id="6.10.280.40">
    <property type="match status" value="1"/>
</dbReference>
<dbReference type="PANTHER" id="PTHR23070">
    <property type="entry name" value="BCS1 AAA-TYPE ATPASE"/>
    <property type="match status" value="1"/>
</dbReference>
<dbReference type="CDD" id="cd19510">
    <property type="entry name" value="RecA-like_BCS1"/>
    <property type="match status" value="1"/>
</dbReference>
<evidence type="ECO:0000256" key="5">
    <source>
        <dbReference type="ARBA" id="ARBA00022840"/>
    </source>
</evidence>
<keyword evidence="3" id="KW-0547">Nucleotide-binding</keyword>
<keyword evidence="4" id="KW-0378">Hydrolase</keyword>
<dbReference type="EMBL" id="OU466858">
    <property type="protein sequence ID" value="CAH2045048.1"/>
    <property type="molecule type" value="Genomic_DNA"/>
</dbReference>
<keyword evidence="5" id="KW-0067">ATP-binding</keyword>
<evidence type="ECO:0000313" key="12">
    <source>
        <dbReference type="Proteomes" id="UP000836841"/>
    </source>
</evidence>
<organism evidence="11 12">
    <name type="scientific">Thlaspi arvense</name>
    <name type="common">Field penny-cress</name>
    <dbReference type="NCBI Taxonomy" id="13288"/>
    <lineage>
        <taxon>Eukaryota</taxon>
        <taxon>Viridiplantae</taxon>
        <taxon>Streptophyta</taxon>
        <taxon>Embryophyta</taxon>
        <taxon>Tracheophyta</taxon>
        <taxon>Spermatophyta</taxon>
        <taxon>Magnoliopsida</taxon>
        <taxon>eudicotyledons</taxon>
        <taxon>Gunneridae</taxon>
        <taxon>Pentapetalae</taxon>
        <taxon>rosids</taxon>
        <taxon>malvids</taxon>
        <taxon>Brassicales</taxon>
        <taxon>Brassicaceae</taxon>
        <taxon>Thlaspideae</taxon>
        <taxon>Thlaspi</taxon>
    </lineage>
</organism>
<dbReference type="Proteomes" id="UP000836841">
    <property type="component" value="Chromosome 2"/>
</dbReference>
<dbReference type="SMART" id="SM00382">
    <property type="entry name" value="AAA"/>
    <property type="match status" value="1"/>
</dbReference>
<feature type="compositionally biased region" description="Basic and acidic residues" evidence="8">
    <location>
        <begin position="462"/>
        <end position="475"/>
    </location>
</feature>
<dbReference type="GO" id="GO:0005524">
    <property type="term" value="F:ATP binding"/>
    <property type="evidence" value="ECO:0007669"/>
    <property type="project" value="UniProtKB-KW"/>
</dbReference>
<feature type="region of interest" description="Disordered" evidence="8">
    <location>
        <begin position="462"/>
        <end position="495"/>
    </location>
</feature>
<feature type="compositionally biased region" description="Acidic residues" evidence="8">
    <location>
        <begin position="315"/>
        <end position="325"/>
    </location>
</feature>
<keyword evidence="12" id="KW-1185">Reference proteome</keyword>
<evidence type="ECO:0000256" key="7">
    <source>
        <dbReference type="ARBA" id="ARBA00049360"/>
    </source>
</evidence>
<dbReference type="Gene3D" id="3.40.50.300">
    <property type="entry name" value="P-loop containing nucleotide triphosphate hydrolases"/>
    <property type="match status" value="1"/>
</dbReference>
<dbReference type="GO" id="GO:0006950">
    <property type="term" value="P:response to stress"/>
    <property type="evidence" value="ECO:0007669"/>
    <property type="project" value="UniProtKB-ARBA"/>
</dbReference>
<evidence type="ECO:0000256" key="4">
    <source>
        <dbReference type="ARBA" id="ARBA00022801"/>
    </source>
</evidence>
<evidence type="ECO:0000256" key="9">
    <source>
        <dbReference type="SAM" id="Phobius"/>
    </source>
</evidence>
<keyword evidence="9" id="KW-1133">Transmembrane helix</keyword>
<evidence type="ECO:0000313" key="11">
    <source>
        <dbReference type="EMBL" id="CAH2045048.1"/>
    </source>
</evidence>
<dbReference type="Pfam" id="PF14363">
    <property type="entry name" value="AAA_assoc"/>
    <property type="match status" value="1"/>
</dbReference>
<feature type="region of interest" description="Disordered" evidence="8">
    <location>
        <begin position="307"/>
        <end position="330"/>
    </location>
</feature>
<evidence type="ECO:0000256" key="1">
    <source>
        <dbReference type="ARBA" id="ARBA00001946"/>
    </source>
</evidence>
<dbReference type="SUPFAM" id="SSF52540">
    <property type="entry name" value="P-loop containing nucleoside triphosphate hydrolases"/>
    <property type="match status" value="1"/>
</dbReference>
<dbReference type="InterPro" id="IPR003959">
    <property type="entry name" value="ATPase_AAA_core"/>
</dbReference>